<organism evidence="1 2">
    <name type="scientific">Pyronema omphalodes (strain CBS 100304)</name>
    <name type="common">Pyronema confluens</name>
    <dbReference type="NCBI Taxonomy" id="1076935"/>
    <lineage>
        <taxon>Eukaryota</taxon>
        <taxon>Fungi</taxon>
        <taxon>Dikarya</taxon>
        <taxon>Ascomycota</taxon>
        <taxon>Pezizomycotina</taxon>
        <taxon>Pezizomycetes</taxon>
        <taxon>Pezizales</taxon>
        <taxon>Pyronemataceae</taxon>
        <taxon>Pyronema</taxon>
    </lineage>
</organism>
<dbReference type="Proteomes" id="UP000018144">
    <property type="component" value="Unassembled WGS sequence"/>
</dbReference>
<keyword evidence="2" id="KW-1185">Reference proteome</keyword>
<sequence>MNSVRHRSSHFLRTFCLAYTRSRFHRKTEFARHSPPCSNDDRKAQVHFLSSTDSSAIISTTGRLMYGSPERSQLNSERSRGFPGNLRLCGSQILSWPQSLVEDAE</sequence>
<protein>
    <submittedName>
        <fullName evidence="1">Uncharacterized protein</fullName>
    </submittedName>
</protein>
<evidence type="ECO:0000313" key="1">
    <source>
        <dbReference type="EMBL" id="CCX14371.1"/>
    </source>
</evidence>
<proteinExistence type="predicted"/>
<dbReference type="EMBL" id="HF935967">
    <property type="protein sequence ID" value="CCX14371.1"/>
    <property type="molecule type" value="Genomic_DNA"/>
</dbReference>
<dbReference type="AlphaFoldDB" id="U4L8C3"/>
<gene>
    <name evidence="1" type="ORF">PCON_13964</name>
</gene>
<name>U4L8C3_PYROM</name>
<reference evidence="1 2" key="1">
    <citation type="journal article" date="2013" name="PLoS Genet.">
        <title>The genome and development-dependent transcriptomes of Pyronema confluens: a window into fungal evolution.</title>
        <authorList>
            <person name="Traeger S."/>
            <person name="Altegoer F."/>
            <person name="Freitag M."/>
            <person name="Gabaldon T."/>
            <person name="Kempken F."/>
            <person name="Kumar A."/>
            <person name="Marcet-Houben M."/>
            <person name="Poggeler S."/>
            <person name="Stajich J.E."/>
            <person name="Nowrousian M."/>
        </authorList>
    </citation>
    <scope>NUCLEOTIDE SEQUENCE [LARGE SCALE GENOMIC DNA]</scope>
    <source>
        <strain evidence="2">CBS 100304</strain>
        <tissue evidence="1">Vegetative mycelium</tissue>
    </source>
</reference>
<evidence type="ECO:0000313" key="2">
    <source>
        <dbReference type="Proteomes" id="UP000018144"/>
    </source>
</evidence>
<accession>U4L8C3</accession>